<dbReference type="EMBL" id="WNXQ01000004">
    <property type="protein sequence ID" value="MWB78172.1"/>
    <property type="molecule type" value="Genomic_DNA"/>
</dbReference>
<dbReference type="PANTHER" id="PTHR45033">
    <property type="match status" value="1"/>
</dbReference>
<dbReference type="Proteomes" id="UP000443843">
    <property type="component" value="Unassembled WGS sequence"/>
</dbReference>
<dbReference type="Pfam" id="PF00107">
    <property type="entry name" value="ADH_zinc_N"/>
    <property type="match status" value="1"/>
</dbReference>
<evidence type="ECO:0000313" key="3">
    <source>
        <dbReference type="Proteomes" id="UP000443843"/>
    </source>
</evidence>
<gene>
    <name evidence="2" type="ORF">GLS40_09065</name>
</gene>
<dbReference type="CDD" id="cd08276">
    <property type="entry name" value="MDR7"/>
    <property type="match status" value="1"/>
</dbReference>
<dbReference type="GO" id="GO:0016491">
    <property type="term" value="F:oxidoreductase activity"/>
    <property type="evidence" value="ECO:0007669"/>
    <property type="project" value="InterPro"/>
</dbReference>
<keyword evidence="3" id="KW-1185">Reference proteome</keyword>
<dbReference type="SUPFAM" id="SSF51735">
    <property type="entry name" value="NAD(P)-binding Rossmann-fold domains"/>
    <property type="match status" value="1"/>
</dbReference>
<dbReference type="SUPFAM" id="SSF50129">
    <property type="entry name" value="GroES-like"/>
    <property type="match status" value="1"/>
</dbReference>
<reference evidence="2 3" key="1">
    <citation type="submission" date="2019-11" db="EMBL/GenBank/DDBJ databases">
        <title>Pseudooceanicola pacifica sp. nov., isolated from deep-sea sediment of the Pacific Ocean.</title>
        <authorList>
            <person name="Lyu L."/>
        </authorList>
    </citation>
    <scope>NUCLEOTIDE SEQUENCE [LARGE SCALE GENOMIC DNA]</scope>
    <source>
        <strain evidence="2 3">216_PA32_1</strain>
    </source>
</reference>
<dbReference type="InterPro" id="IPR020843">
    <property type="entry name" value="ER"/>
</dbReference>
<comment type="caution">
    <text evidence="2">The sequence shown here is derived from an EMBL/GenBank/DDBJ whole genome shotgun (WGS) entry which is preliminary data.</text>
</comment>
<proteinExistence type="predicted"/>
<evidence type="ECO:0000313" key="2">
    <source>
        <dbReference type="EMBL" id="MWB78172.1"/>
    </source>
</evidence>
<dbReference type="Pfam" id="PF08240">
    <property type="entry name" value="ADH_N"/>
    <property type="match status" value="1"/>
</dbReference>
<accession>A0A844WCZ2</accession>
<dbReference type="InterPro" id="IPR011032">
    <property type="entry name" value="GroES-like_sf"/>
</dbReference>
<dbReference type="AlphaFoldDB" id="A0A844WCZ2"/>
<name>A0A844WCZ2_9RHOB</name>
<dbReference type="Gene3D" id="3.90.180.10">
    <property type="entry name" value="Medium-chain alcohol dehydrogenases, catalytic domain"/>
    <property type="match status" value="1"/>
</dbReference>
<dbReference type="SMART" id="SM00829">
    <property type="entry name" value="PKS_ER"/>
    <property type="match status" value="1"/>
</dbReference>
<organism evidence="2 3">
    <name type="scientific">Pseudooceanicola pacificus</name>
    <dbReference type="NCBI Taxonomy" id="2676438"/>
    <lineage>
        <taxon>Bacteria</taxon>
        <taxon>Pseudomonadati</taxon>
        <taxon>Pseudomonadota</taxon>
        <taxon>Alphaproteobacteria</taxon>
        <taxon>Rhodobacterales</taxon>
        <taxon>Paracoccaceae</taxon>
        <taxon>Pseudooceanicola</taxon>
    </lineage>
</organism>
<dbReference type="InterPro" id="IPR013149">
    <property type="entry name" value="ADH-like_C"/>
</dbReference>
<evidence type="ECO:0000259" key="1">
    <source>
        <dbReference type="SMART" id="SM00829"/>
    </source>
</evidence>
<dbReference type="InterPro" id="IPR052711">
    <property type="entry name" value="Zinc_ADH-like"/>
</dbReference>
<protein>
    <submittedName>
        <fullName evidence="2">Zinc-binding dehydrogenase</fullName>
    </submittedName>
</protein>
<dbReference type="InterPro" id="IPR013154">
    <property type="entry name" value="ADH-like_N"/>
</dbReference>
<dbReference type="InterPro" id="IPR036291">
    <property type="entry name" value="NAD(P)-bd_dom_sf"/>
</dbReference>
<dbReference type="PANTHER" id="PTHR45033:SF2">
    <property type="entry name" value="ZINC-TYPE ALCOHOL DEHYDROGENASE-LIKE PROTEIN C1773.06C"/>
    <property type="match status" value="1"/>
</dbReference>
<sequence length="336" mass="34880">MKAVELLTATGGGTLQVAERPVPEPGPGEVLVRVRATSLNFRDLLVMDYIYGTLPDVVIPLSDGAGEIAALGPGVSGLSVGQRVAGAFYPDWITGPITAAARARSLGANMDGMLAQYALLPAHAAIPVPDHLTDEEAATLPCAGLTAWNALFEVAGLQPGETVLLIGSGGVSVYALQFALMAGARPIILSGSAEKRAKLAELGAETIIDYRAMPDWHEEVLRLTGGEGVDAVVEVGGPGTLERSLKSLRIGGTAIAIGFVAQDGAGVQPRLLIGKSARLQGMTVGSCAQFHAMNRAVARHGLRPAIGHVFAMDEVQAAYDLLRKAGHFGKIVVRVD</sequence>
<feature type="domain" description="Enoyl reductase (ER)" evidence="1">
    <location>
        <begin position="12"/>
        <end position="333"/>
    </location>
</feature>
<dbReference type="Gene3D" id="3.40.50.720">
    <property type="entry name" value="NAD(P)-binding Rossmann-like Domain"/>
    <property type="match status" value="1"/>
</dbReference>